<dbReference type="RefSeq" id="WP_015495613.1">
    <property type="nucleotide sequence ID" value="NC_020908.1"/>
</dbReference>
<dbReference type="eggNOG" id="ENOG502ZQW1">
    <property type="taxonomic scope" value="Bacteria"/>
</dbReference>
<evidence type="ECO:0000313" key="1">
    <source>
        <dbReference type="EMBL" id="AGI72542.1"/>
    </source>
</evidence>
<sequence length="259" mass="28843">MGHIRLGTLQRSKKWRDVIGLLDSDADIARIAESAAHASESDLKRASDDPFFQFVTQLLVRLPLLARAPGFEAEMAELGLPSEAVNSVTGLLSGLNEAINQQAFKQGHSSDAGELARSALIESLSVQLRDKLPTLFEPTPQEVRKALASFAGGQEFSTLARDFFARLAYRSLDYYLSRELADHIGPDKRFGNDGDRVAFESALRQHTFEASKIVESFAGGWYGKTVWKDQNLSQDKINDFTRYAFKKMRSELGRRRATA</sequence>
<dbReference type="AlphaFoldDB" id="M9RK40"/>
<gene>
    <name evidence="1" type="ORF">OA238_c24880</name>
</gene>
<dbReference type="Proteomes" id="UP000004688">
    <property type="component" value="Chromosome"/>
</dbReference>
<reference evidence="1 2" key="1">
    <citation type="journal article" date="2013" name="PLoS ONE">
        <title>Poles Apart: Arctic and Antarctic Octadecabacter strains Share High Genome Plasticity and a New Type of Xanthorhodopsin.</title>
        <authorList>
            <person name="Vollmers J."/>
            <person name="Voget S."/>
            <person name="Dietrich S."/>
            <person name="Gollnow K."/>
            <person name="Smits M."/>
            <person name="Meyer K."/>
            <person name="Brinkhoff T."/>
            <person name="Simon M."/>
            <person name="Daniel R."/>
        </authorList>
    </citation>
    <scope>NUCLEOTIDE SEQUENCE [LARGE SCALE GENOMIC DNA]</scope>
    <source>
        <strain evidence="1 2">238</strain>
    </source>
</reference>
<keyword evidence="2" id="KW-1185">Reference proteome</keyword>
<dbReference type="EMBL" id="CP003742">
    <property type="protein sequence ID" value="AGI72542.1"/>
    <property type="molecule type" value="Genomic_DNA"/>
</dbReference>
<organism evidence="1 2">
    <name type="scientific">Octadecabacter arcticus 238</name>
    <dbReference type="NCBI Taxonomy" id="391616"/>
    <lineage>
        <taxon>Bacteria</taxon>
        <taxon>Pseudomonadati</taxon>
        <taxon>Pseudomonadota</taxon>
        <taxon>Alphaproteobacteria</taxon>
        <taxon>Rhodobacterales</taxon>
        <taxon>Roseobacteraceae</taxon>
        <taxon>Octadecabacter</taxon>
    </lineage>
</organism>
<protein>
    <submittedName>
        <fullName evidence="1">Uncharacterized protein</fullName>
    </submittedName>
</protein>
<name>M9RK40_9RHOB</name>
<proteinExistence type="predicted"/>
<dbReference type="HOGENOM" id="CLU_1068430_0_0_5"/>
<dbReference type="KEGG" id="oar:OA238_c24880"/>
<evidence type="ECO:0000313" key="2">
    <source>
        <dbReference type="Proteomes" id="UP000004688"/>
    </source>
</evidence>
<dbReference type="OrthoDB" id="270332at2"/>
<accession>M9RK40</accession>
<dbReference type="STRING" id="391616.OA238_c24880"/>